<feature type="compositionally biased region" description="Basic and acidic residues" evidence="1">
    <location>
        <begin position="264"/>
        <end position="297"/>
    </location>
</feature>
<keyword evidence="2" id="KW-0812">Transmembrane</keyword>
<dbReference type="AlphaFoldDB" id="A0A830FFK4"/>
<feature type="region of interest" description="Disordered" evidence="1">
    <location>
        <begin position="163"/>
        <end position="195"/>
    </location>
</feature>
<keyword evidence="5" id="KW-1185">Reference proteome</keyword>
<evidence type="ECO:0000313" key="4">
    <source>
        <dbReference type="EMBL" id="GGL48323.1"/>
    </source>
</evidence>
<evidence type="ECO:0000313" key="5">
    <source>
        <dbReference type="Proteomes" id="UP000607197"/>
    </source>
</evidence>
<gene>
    <name evidence="4" type="ORF">GCM10009039_03160</name>
</gene>
<proteinExistence type="predicted"/>
<reference evidence="4" key="2">
    <citation type="submission" date="2020-09" db="EMBL/GenBank/DDBJ databases">
        <authorList>
            <person name="Sun Q."/>
            <person name="Ohkuma M."/>
        </authorList>
    </citation>
    <scope>NUCLEOTIDE SEQUENCE</scope>
    <source>
        <strain evidence="4">JCM 19596</strain>
    </source>
</reference>
<feature type="transmembrane region" description="Helical" evidence="2">
    <location>
        <begin position="30"/>
        <end position="58"/>
    </location>
</feature>
<feature type="domain" description="Cell division protein A N-terminal" evidence="3">
    <location>
        <begin position="12"/>
        <end position="160"/>
    </location>
</feature>
<feature type="transmembrane region" description="Helical" evidence="2">
    <location>
        <begin position="70"/>
        <end position="92"/>
    </location>
</feature>
<dbReference type="InterPro" id="IPR055563">
    <property type="entry name" value="CdpA_N"/>
</dbReference>
<feature type="compositionally biased region" description="Basic and acidic residues" evidence="1">
    <location>
        <begin position="217"/>
        <end position="246"/>
    </location>
</feature>
<dbReference type="EMBL" id="BMPG01000001">
    <property type="protein sequence ID" value="GGL48323.1"/>
    <property type="molecule type" value="Genomic_DNA"/>
</dbReference>
<sequence>MSQSVESAVGERLVALYRRYVGEPDRLRDVYLGFGLFFGGIALGALGLLVFLVGNTYADTTLVFYQFREVAIALVGVGAPAFFMSIPVLLPVGRKTQYAAAAGGVVTLVAVGIFAWAYPYHWNVAGRDESVLGVSTYAVGLAVMVAAIGSSLVTDYIERQNASDGSASASSAERSDGDGGAASATESVSSADVERDIEEAMRDADLSWGGVKKENTKRLKVKTDEGEAGIDRANFDDVGANERREGGGGVDDAVNSLNSFRGGQQKEERSEDTTDDQADKLKQLRQRQQAEQEKEAAEEGLVGKLKRKFS</sequence>
<keyword evidence="2" id="KW-0472">Membrane</keyword>
<evidence type="ECO:0000256" key="1">
    <source>
        <dbReference type="SAM" id="MobiDB-lite"/>
    </source>
</evidence>
<organism evidence="4 5">
    <name type="scientific">Halocalculus aciditolerans</name>
    <dbReference type="NCBI Taxonomy" id="1383812"/>
    <lineage>
        <taxon>Archaea</taxon>
        <taxon>Methanobacteriati</taxon>
        <taxon>Methanobacteriota</taxon>
        <taxon>Stenosarchaea group</taxon>
        <taxon>Halobacteria</taxon>
        <taxon>Halobacteriales</taxon>
        <taxon>Halobacteriaceae</taxon>
        <taxon>Halocalculus</taxon>
    </lineage>
</organism>
<evidence type="ECO:0000256" key="2">
    <source>
        <dbReference type="SAM" id="Phobius"/>
    </source>
</evidence>
<dbReference type="Proteomes" id="UP000607197">
    <property type="component" value="Unassembled WGS sequence"/>
</dbReference>
<feature type="region of interest" description="Disordered" evidence="1">
    <location>
        <begin position="217"/>
        <end position="310"/>
    </location>
</feature>
<feature type="transmembrane region" description="Helical" evidence="2">
    <location>
        <begin position="130"/>
        <end position="153"/>
    </location>
</feature>
<feature type="compositionally biased region" description="Low complexity" evidence="1">
    <location>
        <begin position="163"/>
        <end position="172"/>
    </location>
</feature>
<accession>A0A830FFK4</accession>
<comment type="caution">
    <text evidence="4">The sequence shown here is derived from an EMBL/GenBank/DDBJ whole genome shotgun (WGS) entry which is preliminary data.</text>
</comment>
<dbReference type="Pfam" id="PF23600">
    <property type="entry name" value="CdpA_N"/>
    <property type="match status" value="1"/>
</dbReference>
<dbReference type="OrthoDB" id="157486at2157"/>
<reference evidence="4" key="1">
    <citation type="journal article" date="2014" name="Int. J. Syst. Evol. Microbiol.">
        <title>Complete genome sequence of Corynebacterium casei LMG S-19264T (=DSM 44701T), isolated from a smear-ripened cheese.</title>
        <authorList>
            <consortium name="US DOE Joint Genome Institute (JGI-PGF)"/>
            <person name="Walter F."/>
            <person name="Albersmeier A."/>
            <person name="Kalinowski J."/>
            <person name="Ruckert C."/>
        </authorList>
    </citation>
    <scope>NUCLEOTIDE SEQUENCE</scope>
    <source>
        <strain evidence="4">JCM 19596</strain>
    </source>
</reference>
<protein>
    <recommendedName>
        <fullName evidence="3">Cell division protein A N-terminal domain-containing protein</fullName>
    </recommendedName>
</protein>
<name>A0A830FFK4_9EURY</name>
<keyword evidence="2" id="KW-1133">Transmembrane helix</keyword>
<feature type="transmembrane region" description="Helical" evidence="2">
    <location>
        <begin position="98"/>
        <end position="118"/>
    </location>
</feature>
<dbReference type="RefSeq" id="WP_188975164.1">
    <property type="nucleotide sequence ID" value="NZ_BMPG01000001.1"/>
</dbReference>
<evidence type="ECO:0000259" key="3">
    <source>
        <dbReference type="Pfam" id="PF23600"/>
    </source>
</evidence>